<sequence>MKKNLFPLNYCSFLLTLLKISVIIHCFFPSFVFANDDFKIRMDLFISEMNPNFQTNTEITNPEKIPTNCPFPIFAFQNKQRTWGKLTLIASCDEKKHYIPIYVKATGNVLVASELIQRGAPLNENNVELKEVEISNLSTLPLVDLSQINDSQALRVIQVDSVITLPMLKRAWVIKAGDIVEINFVGSGFSAINTGKALNNGYLNDKVRVRLDNKSIVEAVVIGPGQASIN</sequence>
<reference evidence="5" key="1">
    <citation type="submission" date="2016-10" db="EMBL/GenBank/DDBJ databases">
        <authorList>
            <person name="Varghese N."/>
            <person name="Submissions S."/>
        </authorList>
    </citation>
    <scope>NUCLEOTIDE SEQUENCE [LARGE SCALE GENOMIC DNA]</scope>
    <source>
        <strain evidence="5">DSM 18579</strain>
    </source>
</reference>
<dbReference type="OrthoDB" id="7065435at2"/>
<protein>
    <recommendedName>
        <fullName evidence="1">Flagella basal body P-ring formation protein FlgA</fullName>
    </recommendedName>
</protein>
<comment type="similarity">
    <text evidence="1">Belongs to the FlgA family.</text>
</comment>
<keyword evidence="4" id="KW-0282">Flagellum</keyword>
<dbReference type="NCBIfam" id="TIGR03170">
    <property type="entry name" value="flgA_cterm"/>
    <property type="match status" value="1"/>
</dbReference>
<dbReference type="Gene3D" id="3.90.1210.10">
    <property type="entry name" value="Antifreeze-like/N-acetylneuraminic acid synthase C-terminal domain"/>
    <property type="match status" value="1"/>
</dbReference>
<evidence type="ECO:0000256" key="2">
    <source>
        <dbReference type="SAM" id="Phobius"/>
    </source>
</evidence>
<comment type="subcellular location">
    <subcellularLocation>
        <location evidence="1">Periplasm</location>
    </subcellularLocation>
</comment>
<gene>
    <name evidence="4" type="ORF">SAMN02583745_00571</name>
</gene>
<dbReference type="Gene3D" id="2.30.30.760">
    <property type="match status" value="1"/>
</dbReference>
<keyword evidence="4" id="KW-0966">Cell projection</keyword>
<dbReference type="InterPro" id="IPR017585">
    <property type="entry name" value="SAF_FlgA"/>
</dbReference>
<keyword evidence="2" id="KW-0812">Transmembrane</keyword>
<dbReference type="PANTHER" id="PTHR36307">
    <property type="entry name" value="FLAGELLA BASAL BODY P-RING FORMATION PROTEIN FLGA"/>
    <property type="match status" value="1"/>
</dbReference>
<keyword evidence="4" id="KW-0969">Cilium</keyword>
<feature type="transmembrane region" description="Helical" evidence="2">
    <location>
        <begin position="12"/>
        <end position="34"/>
    </location>
</feature>
<evidence type="ECO:0000256" key="1">
    <source>
        <dbReference type="RuleBase" id="RU362063"/>
    </source>
</evidence>
<evidence type="ECO:0000313" key="5">
    <source>
        <dbReference type="Proteomes" id="UP000242642"/>
    </source>
</evidence>
<evidence type="ECO:0000313" key="4">
    <source>
        <dbReference type="EMBL" id="SES80409.1"/>
    </source>
</evidence>
<comment type="function">
    <text evidence="1">Involved in the assembly process of the P-ring formation. It may associate with FlgF on the rod constituting a structure essential for the P-ring assembly or may act as a modulator protein for the P-ring assembly.</text>
</comment>
<dbReference type="EMBL" id="FOHV01000003">
    <property type="protein sequence ID" value="SES80409.1"/>
    <property type="molecule type" value="Genomic_DNA"/>
</dbReference>
<dbReference type="InterPro" id="IPR039246">
    <property type="entry name" value="Flagellar_FlgA"/>
</dbReference>
<keyword evidence="1" id="KW-1005">Bacterial flagellum biogenesis</keyword>
<keyword evidence="2" id="KW-0472">Membrane</keyword>
<dbReference type="CDD" id="cd11614">
    <property type="entry name" value="SAF_CpaB_FlgA_like"/>
    <property type="match status" value="1"/>
</dbReference>
<keyword evidence="1" id="KW-0574">Periplasm</keyword>
<keyword evidence="2" id="KW-1133">Transmembrane helix</keyword>
<dbReference type="STRING" id="1123402.SAMN02583745_00571"/>
<keyword evidence="5" id="KW-1185">Reference proteome</keyword>
<name>A0A1H9ZFX5_9GAMM</name>
<dbReference type="GO" id="GO:0044780">
    <property type="term" value="P:bacterial-type flagellum assembly"/>
    <property type="evidence" value="ECO:0007669"/>
    <property type="project" value="InterPro"/>
</dbReference>
<dbReference type="Pfam" id="PF13144">
    <property type="entry name" value="ChapFlgA"/>
    <property type="match status" value="1"/>
</dbReference>
<dbReference type="Proteomes" id="UP000242642">
    <property type="component" value="Unassembled WGS sequence"/>
</dbReference>
<dbReference type="GO" id="GO:0042597">
    <property type="term" value="C:periplasmic space"/>
    <property type="evidence" value="ECO:0007669"/>
    <property type="project" value="UniProtKB-SubCell"/>
</dbReference>
<organism evidence="4 5">
    <name type="scientific">Thorsellia anophelis DSM 18579</name>
    <dbReference type="NCBI Taxonomy" id="1123402"/>
    <lineage>
        <taxon>Bacteria</taxon>
        <taxon>Pseudomonadati</taxon>
        <taxon>Pseudomonadota</taxon>
        <taxon>Gammaproteobacteria</taxon>
        <taxon>Enterobacterales</taxon>
        <taxon>Thorselliaceae</taxon>
        <taxon>Thorsellia</taxon>
    </lineage>
</organism>
<accession>A0A1H9ZFX5</accession>
<dbReference type="AlphaFoldDB" id="A0A1H9ZFX5"/>
<proteinExistence type="inferred from homology"/>
<evidence type="ECO:0000259" key="3">
    <source>
        <dbReference type="Pfam" id="PF13144"/>
    </source>
</evidence>
<dbReference type="PANTHER" id="PTHR36307:SF1">
    <property type="entry name" value="FLAGELLA BASAL BODY P-RING FORMATION PROTEIN FLGA"/>
    <property type="match status" value="1"/>
</dbReference>
<feature type="domain" description="Flagella basal body P-ring formation protein FlgA SAF" evidence="3">
    <location>
        <begin position="108"/>
        <end position="229"/>
    </location>
</feature>